<feature type="compositionally biased region" description="Basic residues" evidence="1">
    <location>
        <begin position="98"/>
        <end position="109"/>
    </location>
</feature>
<feature type="compositionally biased region" description="Basic residues" evidence="1">
    <location>
        <begin position="24"/>
        <end position="35"/>
    </location>
</feature>
<evidence type="ECO:0000256" key="1">
    <source>
        <dbReference type="SAM" id="MobiDB-lite"/>
    </source>
</evidence>
<sequence>MMDPMRRNRVPGPLRRSQMPLTMRSHRMPGPRCRSRMSLTGRRNQMPGPLGRNRMPGLGRNRMRGWAEADVAEGRETRCGVGRNRCGRAEADAGAGQKRMRAAGQKRMR</sequence>
<name>A0AAV6QHA3_SOLSE</name>
<evidence type="ECO:0000313" key="3">
    <source>
        <dbReference type="Proteomes" id="UP000693946"/>
    </source>
</evidence>
<proteinExistence type="predicted"/>
<dbReference type="EMBL" id="JAGKHQ010000017">
    <property type="protein sequence ID" value="KAG7489417.1"/>
    <property type="molecule type" value="Genomic_DNA"/>
</dbReference>
<keyword evidence="3" id="KW-1185">Reference proteome</keyword>
<feature type="region of interest" description="Disordered" evidence="1">
    <location>
        <begin position="90"/>
        <end position="109"/>
    </location>
</feature>
<organism evidence="2 3">
    <name type="scientific">Solea senegalensis</name>
    <name type="common">Senegalese sole</name>
    <dbReference type="NCBI Taxonomy" id="28829"/>
    <lineage>
        <taxon>Eukaryota</taxon>
        <taxon>Metazoa</taxon>
        <taxon>Chordata</taxon>
        <taxon>Craniata</taxon>
        <taxon>Vertebrata</taxon>
        <taxon>Euteleostomi</taxon>
        <taxon>Actinopterygii</taxon>
        <taxon>Neopterygii</taxon>
        <taxon>Teleostei</taxon>
        <taxon>Neoteleostei</taxon>
        <taxon>Acanthomorphata</taxon>
        <taxon>Carangaria</taxon>
        <taxon>Pleuronectiformes</taxon>
        <taxon>Pleuronectoidei</taxon>
        <taxon>Soleidae</taxon>
        <taxon>Solea</taxon>
    </lineage>
</organism>
<gene>
    <name evidence="2" type="ORF">JOB18_011683</name>
</gene>
<feature type="region of interest" description="Disordered" evidence="1">
    <location>
        <begin position="1"/>
        <end position="60"/>
    </location>
</feature>
<dbReference type="Proteomes" id="UP000693946">
    <property type="component" value="Linkage Group LG5"/>
</dbReference>
<comment type="caution">
    <text evidence="2">The sequence shown here is derived from an EMBL/GenBank/DDBJ whole genome shotgun (WGS) entry which is preliminary data.</text>
</comment>
<reference evidence="2 3" key="1">
    <citation type="journal article" date="2021" name="Sci. Rep.">
        <title>Chromosome anchoring in Senegalese sole (Solea senegalensis) reveals sex-associated markers and genome rearrangements in flatfish.</title>
        <authorList>
            <person name="Guerrero-Cozar I."/>
            <person name="Gomez-Garrido J."/>
            <person name="Berbel C."/>
            <person name="Martinez-Blanch J.F."/>
            <person name="Alioto T."/>
            <person name="Claros M.G."/>
            <person name="Gagnaire P.A."/>
            <person name="Manchado M."/>
        </authorList>
    </citation>
    <scope>NUCLEOTIDE SEQUENCE [LARGE SCALE GENOMIC DNA]</scope>
    <source>
        <strain evidence="2">Sse05_10M</strain>
    </source>
</reference>
<dbReference type="AlphaFoldDB" id="A0AAV6QHA3"/>
<accession>A0AAV6QHA3</accession>
<evidence type="ECO:0000313" key="2">
    <source>
        <dbReference type="EMBL" id="KAG7489417.1"/>
    </source>
</evidence>
<protein>
    <submittedName>
        <fullName evidence="2">Uncharacterized protein</fullName>
    </submittedName>
</protein>